<dbReference type="PANTHER" id="PTHR28216">
    <property type="entry name" value="DASH COMPLEX SUBUNIT DUO1"/>
    <property type="match status" value="1"/>
</dbReference>
<evidence type="ECO:0000313" key="21">
    <source>
        <dbReference type="Proteomes" id="UP000590412"/>
    </source>
</evidence>
<evidence type="ECO:0000256" key="15">
    <source>
        <dbReference type="ARBA" id="ARBA00023306"/>
    </source>
</evidence>
<dbReference type="EMBL" id="JABWAB010000007">
    <property type="protein sequence ID" value="KAF6047106.1"/>
    <property type="molecule type" value="Genomic_DNA"/>
</dbReference>
<keyword evidence="7" id="KW-0132">Cell division</keyword>
<feature type="compositionally biased region" description="Basic and acidic residues" evidence="19">
    <location>
        <begin position="174"/>
        <end position="188"/>
    </location>
</feature>
<evidence type="ECO:0000256" key="11">
    <source>
        <dbReference type="ARBA" id="ARBA00022838"/>
    </source>
</evidence>
<evidence type="ECO:0000256" key="13">
    <source>
        <dbReference type="ARBA" id="ARBA00023212"/>
    </source>
</evidence>
<protein>
    <recommendedName>
        <fullName evidence="17">DASH complex subunit DUO1</fullName>
    </recommendedName>
    <alternativeName>
        <fullName evidence="18">Outer kinetochore protein DUO1</fullName>
    </alternativeName>
</protein>
<feature type="region of interest" description="Disordered" evidence="19">
    <location>
        <begin position="174"/>
        <end position="210"/>
    </location>
</feature>
<feature type="compositionally biased region" description="Polar residues" evidence="19">
    <location>
        <begin position="21"/>
        <end position="35"/>
    </location>
</feature>
<gene>
    <name evidence="20" type="ORF">FOB60_004642</name>
</gene>
<feature type="region of interest" description="Disordered" evidence="19">
    <location>
        <begin position="1"/>
        <end position="39"/>
    </location>
</feature>
<evidence type="ECO:0000256" key="3">
    <source>
        <dbReference type="ARBA" id="ARBA00004629"/>
    </source>
</evidence>
<accession>A0A8X7NIE8</accession>
<evidence type="ECO:0000313" key="20">
    <source>
        <dbReference type="EMBL" id="KAF6047106.1"/>
    </source>
</evidence>
<dbReference type="GO" id="GO:0005874">
    <property type="term" value="C:microtubule"/>
    <property type="evidence" value="ECO:0007669"/>
    <property type="project" value="UniProtKB-KW"/>
</dbReference>
<organism evidence="20 21">
    <name type="scientific">Candida parapsilosis</name>
    <name type="common">Yeast</name>
    <dbReference type="NCBI Taxonomy" id="5480"/>
    <lineage>
        <taxon>Eukaryota</taxon>
        <taxon>Fungi</taxon>
        <taxon>Dikarya</taxon>
        <taxon>Ascomycota</taxon>
        <taxon>Saccharomycotina</taxon>
        <taxon>Pichiomycetes</taxon>
        <taxon>Debaryomycetaceae</taxon>
        <taxon>Candida/Lodderomyces clade</taxon>
        <taxon>Candida</taxon>
    </lineage>
</organism>
<keyword evidence="11" id="KW-0995">Kinetochore</keyword>
<dbReference type="InterPro" id="IPR013960">
    <property type="entry name" value="DASH_Duo1"/>
</dbReference>
<feature type="compositionally biased region" description="Low complexity" evidence="19">
    <location>
        <begin position="9"/>
        <end position="20"/>
    </location>
</feature>
<name>A0A8X7NIE8_CANPA</name>
<feature type="compositionally biased region" description="Acidic residues" evidence="19">
    <location>
        <begin position="111"/>
        <end position="124"/>
    </location>
</feature>
<comment type="subcellular location">
    <subcellularLocation>
        <location evidence="3">Chromosome</location>
        <location evidence="3">Centromere</location>
        <location evidence="3">Kinetochore</location>
    </subcellularLocation>
    <subcellularLocation>
        <location evidence="2">Cytoplasm</location>
        <location evidence="2">Cytoskeleton</location>
        <location evidence="2">Spindle</location>
    </subcellularLocation>
    <subcellularLocation>
        <location evidence="1">Nucleus</location>
    </subcellularLocation>
</comment>
<evidence type="ECO:0000256" key="17">
    <source>
        <dbReference type="ARBA" id="ARBA00044152"/>
    </source>
</evidence>
<evidence type="ECO:0000256" key="10">
    <source>
        <dbReference type="ARBA" id="ARBA00022829"/>
    </source>
</evidence>
<evidence type="ECO:0000256" key="7">
    <source>
        <dbReference type="ARBA" id="ARBA00022618"/>
    </source>
</evidence>
<evidence type="ECO:0000256" key="1">
    <source>
        <dbReference type="ARBA" id="ARBA00004123"/>
    </source>
</evidence>
<keyword evidence="6" id="KW-0963">Cytoplasm</keyword>
<dbReference type="GO" id="GO:0007059">
    <property type="term" value="P:chromosome segregation"/>
    <property type="evidence" value="ECO:0007669"/>
    <property type="project" value="UniProtKB-KW"/>
</dbReference>
<evidence type="ECO:0000256" key="14">
    <source>
        <dbReference type="ARBA" id="ARBA00023242"/>
    </source>
</evidence>
<dbReference type="GO" id="GO:0051301">
    <property type="term" value="P:cell division"/>
    <property type="evidence" value="ECO:0007669"/>
    <property type="project" value="UniProtKB-KW"/>
</dbReference>
<evidence type="ECO:0000256" key="12">
    <source>
        <dbReference type="ARBA" id="ARBA00023054"/>
    </source>
</evidence>
<dbReference type="GO" id="GO:0072686">
    <property type="term" value="C:mitotic spindle"/>
    <property type="evidence" value="ECO:0007669"/>
    <property type="project" value="InterPro"/>
</dbReference>
<sequence>MSNNTPKPSTSSTQQQLSQLHRATNQNQFRQTNDPLTPRESALTKELKQLRSINSKLTSVVAAIDSVKTNMVEFNNGTTNALIMMNKWSDIISQASFTHEMLNNTDWHPQDDDENDDDEEDDDRRDDGFESQNTLSFQASDKNDDAELELLQRKLMNYESENMVLKKRLEKEVMAKQEKRSTAEEQANKRRRELGLPGGTTPNAKRRPMR</sequence>
<keyword evidence="9" id="KW-0498">Mitosis</keyword>
<keyword evidence="13" id="KW-0206">Cytoskeleton</keyword>
<evidence type="ECO:0000256" key="4">
    <source>
        <dbReference type="ARBA" id="ARBA00005366"/>
    </source>
</evidence>
<keyword evidence="16" id="KW-0137">Centromere</keyword>
<evidence type="ECO:0000256" key="8">
    <source>
        <dbReference type="ARBA" id="ARBA00022701"/>
    </source>
</evidence>
<reference evidence="20" key="1">
    <citation type="submission" date="2020-03" db="EMBL/GenBank/DDBJ databases">
        <title>FDA dAtabase for Regulatory Grade micrObial Sequences (FDA-ARGOS): Supporting development and validation of Infectious Disease Dx tests.</title>
        <authorList>
            <person name="Campos J."/>
            <person name="Goldberg B."/>
            <person name="Tallon L."/>
            <person name="Sadzewicz L."/>
            <person name="Vavikolanu K."/>
            <person name="Mehta A."/>
            <person name="Aluvathingal J."/>
            <person name="Nadendla S."/>
            <person name="Nandy P."/>
            <person name="Geyer C."/>
            <person name="Yan Y."/>
            <person name="Sichtig H."/>
        </authorList>
    </citation>
    <scope>NUCLEOTIDE SEQUENCE [LARGE SCALE GENOMIC DNA]</scope>
    <source>
        <strain evidence="20">FDAARGOS_652</strain>
    </source>
</reference>
<keyword evidence="12" id="KW-0175">Coiled coil</keyword>
<proteinExistence type="inferred from homology"/>
<dbReference type="GO" id="GO:0000278">
    <property type="term" value="P:mitotic cell cycle"/>
    <property type="evidence" value="ECO:0007669"/>
    <property type="project" value="InterPro"/>
</dbReference>
<keyword evidence="14" id="KW-0539">Nucleus</keyword>
<evidence type="ECO:0000256" key="2">
    <source>
        <dbReference type="ARBA" id="ARBA00004186"/>
    </source>
</evidence>
<dbReference type="PANTHER" id="PTHR28216:SF1">
    <property type="entry name" value="DASH COMPLEX SUBUNIT DUO1"/>
    <property type="match status" value="1"/>
</dbReference>
<evidence type="ECO:0000256" key="18">
    <source>
        <dbReference type="ARBA" id="ARBA00044358"/>
    </source>
</evidence>
<dbReference type="Pfam" id="PF08651">
    <property type="entry name" value="DASH_Duo1"/>
    <property type="match status" value="1"/>
</dbReference>
<comment type="similarity">
    <text evidence="4">Belongs to the DASH complex DUO1 family.</text>
</comment>
<evidence type="ECO:0000256" key="5">
    <source>
        <dbReference type="ARBA" id="ARBA00022454"/>
    </source>
</evidence>
<feature type="region of interest" description="Disordered" evidence="19">
    <location>
        <begin position="103"/>
        <end position="144"/>
    </location>
</feature>
<feature type="compositionally biased region" description="Polar residues" evidence="19">
    <location>
        <begin position="130"/>
        <end position="140"/>
    </location>
</feature>
<comment type="caution">
    <text evidence="20">The sequence shown here is derived from an EMBL/GenBank/DDBJ whole genome shotgun (WGS) entry which is preliminary data.</text>
</comment>
<dbReference type="GO" id="GO:0042729">
    <property type="term" value="C:DASH complex"/>
    <property type="evidence" value="ECO:0007669"/>
    <property type="project" value="InterPro"/>
</dbReference>
<dbReference type="Proteomes" id="UP000590412">
    <property type="component" value="Unassembled WGS sequence"/>
</dbReference>
<keyword evidence="15" id="KW-0131">Cell cycle</keyword>
<evidence type="ECO:0000256" key="6">
    <source>
        <dbReference type="ARBA" id="ARBA00022490"/>
    </source>
</evidence>
<keyword evidence="5" id="KW-0158">Chromosome</keyword>
<dbReference type="AlphaFoldDB" id="A0A8X7NIE8"/>
<keyword evidence="8" id="KW-0493">Microtubule</keyword>
<evidence type="ECO:0000256" key="16">
    <source>
        <dbReference type="ARBA" id="ARBA00023328"/>
    </source>
</evidence>
<evidence type="ECO:0000256" key="9">
    <source>
        <dbReference type="ARBA" id="ARBA00022776"/>
    </source>
</evidence>
<keyword evidence="10" id="KW-0159">Chromosome partition</keyword>
<evidence type="ECO:0000256" key="19">
    <source>
        <dbReference type="SAM" id="MobiDB-lite"/>
    </source>
</evidence>